<feature type="region of interest" description="Disordered" evidence="4">
    <location>
        <begin position="1"/>
        <end position="21"/>
    </location>
</feature>
<dbReference type="PANTHER" id="PTHR43392:SF2">
    <property type="entry name" value="AAA-TYPE ATPASE FAMILY PROTEIN _ ANKYRIN REPEAT FAMILY PROTEIN"/>
    <property type="match status" value="1"/>
</dbReference>
<evidence type="ECO:0000259" key="5">
    <source>
        <dbReference type="SMART" id="SM00382"/>
    </source>
</evidence>
<dbReference type="Pfam" id="PF00004">
    <property type="entry name" value="AAA"/>
    <property type="match status" value="2"/>
</dbReference>
<dbReference type="InterPro" id="IPR000641">
    <property type="entry name" value="CbxX/CfxQ"/>
</dbReference>
<dbReference type="SUPFAM" id="SSF52540">
    <property type="entry name" value="P-loop containing nucleoside triphosphate hydrolases"/>
    <property type="match status" value="2"/>
</dbReference>
<dbReference type="InterPro" id="IPR041627">
    <property type="entry name" value="AAA_lid_6"/>
</dbReference>
<dbReference type="Gene3D" id="3.40.50.300">
    <property type="entry name" value="P-loop containing nucleotide triphosphate hydrolases"/>
    <property type="match status" value="2"/>
</dbReference>
<dbReference type="InterPro" id="IPR039448">
    <property type="entry name" value="Beta_helix"/>
</dbReference>
<dbReference type="InterPro" id="IPR050773">
    <property type="entry name" value="CbxX/CfxQ_RuBisCO_ESX"/>
</dbReference>
<evidence type="ECO:0000313" key="7">
    <source>
        <dbReference type="Proteomes" id="UP000442707"/>
    </source>
</evidence>
<dbReference type="CDD" id="cd00009">
    <property type="entry name" value="AAA"/>
    <property type="match status" value="2"/>
</dbReference>
<dbReference type="InterPro" id="IPR011050">
    <property type="entry name" value="Pectin_lyase_fold/virulence"/>
</dbReference>
<dbReference type="SMART" id="SM00382">
    <property type="entry name" value="AAA"/>
    <property type="match status" value="2"/>
</dbReference>
<dbReference type="FunFam" id="3.40.50.300:FF:000216">
    <property type="entry name" value="Type VII secretion ATPase EccA"/>
    <property type="match status" value="2"/>
</dbReference>
<dbReference type="Pfam" id="PF17866">
    <property type="entry name" value="AAA_lid_6"/>
    <property type="match status" value="2"/>
</dbReference>
<dbReference type="InterPro" id="IPR027417">
    <property type="entry name" value="P-loop_NTPase"/>
</dbReference>
<dbReference type="PANTHER" id="PTHR43392">
    <property type="entry name" value="AAA-TYPE ATPASE FAMILY PROTEIN / ANKYRIN REPEAT FAMILY PROTEIN"/>
    <property type="match status" value="1"/>
</dbReference>
<dbReference type="InterPro" id="IPR006626">
    <property type="entry name" value="PbH1"/>
</dbReference>
<dbReference type="EMBL" id="VZRB01000036">
    <property type="protein sequence ID" value="KAB1140916.1"/>
    <property type="molecule type" value="Genomic_DNA"/>
</dbReference>
<feature type="domain" description="AAA+ ATPase" evidence="5">
    <location>
        <begin position="627"/>
        <end position="768"/>
    </location>
</feature>
<keyword evidence="3" id="KW-0067">ATP-binding</keyword>
<organism evidence="6 7">
    <name type="scientific">Streptomyces luteolifulvus</name>
    <dbReference type="NCBI Taxonomy" id="2615112"/>
    <lineage>
        <taxon>Bacteria</taxon>
        <taxon>Bacillati</taxon>
        <taxon>Actinomycetota</taxon>
        <taxon>Actinomycetes</taxon>
        <taxon>Kitasatosporales</taxon>
        <taxon>Streptomycetaceae</taxon>
        <taxon>Streptomyces</taxon>
    </lineage>
</organism>
<dbReference type="RefSeq" id="WP_150956138.1">
    <property type="nucleotide sequence ID" value="NZ_VZRB01000036.1"/>
</dbReference>
<dbReference type="Proteomes" id="UP000442707">
    <property type="component" value="Unassembled WGS sequence"/>
</dbReference>
<name>A0A6H9UQM0_9ACTN</name>
<dbReference type="SMART" id="SM00710">
    <property type="entry name" value="PbH1"/>
    <property type="match status" value="14"/>
</dbReference>
<keyword evidence="7" id="KW-1185">Reference proteome</keyword>
<sequence length="1140" mass="119704">MSRHVLTVSAEAQSDHPSAGSPYRTIGAALEAARSGVVISVRPGRYEENLVITKMVTITAEDPHGTVRIVPPRGTVVQVVAEAVQLTGLVLQGQDDELPAVDVPRGQAALQDCEVVGNAWTAVLTRQQGSLAMRGCRVTNPGGAGIVETSTGTSVIDGCVVEHLGTSAVVIGERANPTFRNCVLRDARGNGVCANGEGRGLIEDCEISATDKPAIALEQNSSTRVVRTSVRDCPLGVYISSQERVVLEECSVSATKAHGIALAEGTDPVLSRCRVSRTEGNGIHVTGRSRGAFEECEVSAPTGTGIWVEESSGPSFKRCSVRDAKEAAVQLTGDSAPDFDRLEVRGGAAAGVRALEGANPMLRRLNVSDVAGAGVEVTRGGRGRVEHSEISATGQAGVRIADGGDAYVGTTTVRETGAACVSVGGGGVATLRDCEVADSPQEGVLVEDGGELTAARTRARSCRRYGFRIAQGGRAALNRCEAVDNTGDGIRVDSAEAVRVHDCAVSGNGGSGLRQLKPSARLAVENLTSAENDLPDSYGELTAASGGPGATAYGPRGEEDREGKAGSSSREGAQSAAPAASRKPDGPLEALNALVGLDGVKEQVATLVNLNKLARRRELAGMPALPMSRHLIFAGPPGTGKTTVARLYGSILAELDVLPSGHLVEVARADLVASIIGGTAIKTTEVFQQALGGVLFIDEAYTLSQGTGGSGPDFGREAIDTLVKLMEDHRDEVVVIVAGYSEEMRGFLDSNPGLASRFSRTVEFENYAEDELTTIVAMSAAWHGYQLADGTREALTLHFETMPKGPDFGNGRAARKVFEEMVDRQASRLAALPEIGNTDLALLMPQDVGAEAAAAAAAPSGEPVERRTELLDELRAMIGLPAAKEQVEDLVNLIKQVNRRKEAGLPTATISHHVVFSGPPGTGKTTVARLYGQLLAELGVLPGGQLVETARADLVGRFVGHTAQLTKDAFERARGGVLFIDEAYTLTPRGGTGNDFGQEAVDTLMKLMEDHRDEVVVIVAGYADEMQGFLDSNPGLASRFSRSVVFEHYTDEELVRIVGSLSDKAGYVCPPETLSALGELFAAVPRDRSFGNGRFARQVLETMITRQAGRLSRLDVDDVAELSLLLPQDVPGDRVPDGVA</sequence>
<evidence type="ECO:0000256" key="4">
    <source>
        <dbReference type="SAM" id="MobiDB-lite"/>
    </source>
</evidence>
<accession>A0A6H9UQM0</accession>
<dbReference type="InterPro" id="IPR012334">
    <property type="entry name" value="Pectin_lyas_fold"/>
</dbReference>
<comment type="caution">
    <text evidence="6">The sequence shown here is derived from an EMBL/GenBank/DDBJ whole genome shotgun (WGS) entry which is preliminary data.</text>
</comment>
<dbReference type="Gene3D" id="1.10.8.60">
    <property type="match status" value="2"/>
</dbReference>
<dbReference type="PRINTS" id="PR00819">
    <property type="entry name" value="CBXCFQXSUPER"/>
</dbReference>
<dbReference type="InterPro" id="IPR003959">
    <property type="entry name" value="ATPase_AAA_core"/>
</dbReference>
<comment type="similarity">
    <text evidence="1">Belongs to the CbxX/CfxQ family.</text>
</comment>
<feature type="domain" description="AAA+ ATPase" evidence="5">
    <location>
        <begin position="910"/>
        <end position="1050"/>
    </location>
</feature>
<evidence type="ECO:0000256" key="3">
    <source>
        <dbReference type="ARBA" id="ARBA00022840"/>
    </source>
</evidence>
<dbReference type="GO" id="GO:0016887">
    <property type="term" value="F:ATP hydrolysis activity"/>
    <property type="evidence" value="ECO:0007669"/>
    <property type="project" value="InterPro"/>
</dbReference>
<dbReference type="SUPFAM" id="SSF51126">
    <property type="entry name" value="Pectin lyase-like"/>
    <property type="match status" value="3"/>
</dbReference>
<evidence type="ECO:0000256" key="2">
    <source>
        <dbReference type="ARBA" id="ARBA00022741"/>
    </source>
</evidence>
<feature type="region of interest" description="Disordered" evidence="4">
    <location>
        <begin position="531"/>
        <end position="585"/>
    </location>
</feature>
<evidence type="ECO:0000256" key="1">
    <source>
        <dbReference type="ARBA" id="ARBA00010378"/>
    </source>
</evidence>
<protein>
    <submittedName>
        <fullName evidence="6">AAA family ATPase</fullName>
    </submittedName>
</protein>
<keyword evidence="2" id="KW-0547">Nucleotide-binding</keyword>
<dbReference type="InterPro" id="IPR003593">
    <property type="entry name" value="AAA+_ATPase"/>
</dbReference>
<dbReference type="Pfam" id="PF13229">
    <property type="entry name" value="Beta_helix"/>
    <property type="match status" value="2"/>
</dbReference>
<reference evidence="6 7" key="1">
    <citation type="submission" date="2019-09" db="EMBL/GenBank/DDBJ databases">
        <title>Screening of Novel Bioactive Compounds from Soil-Associated.</title>
        <authorList>
            <person name="Zhao S."/>
        </authorList>
    </citation>
    <scope>NUCLEOTIDE SEQUENCE [LARGE SCALE GENOMIC DNA]</scope>
    <source>
        <strain evidence="6 7">HIT-DPA4</strain>
    </source>
</reference>
<dbReference type="Gene3D" id="2.160.20.10">
    <property type="entry name" value="Single-stranded right-handed beta-helix, Pectin lyase-like"/>
    <property type="match status" value="2"/>
</dbReference>
<gene>
    <name evidence="6" type="ORF">F7R91_34295</name>
</gene>
<proteinExistence type="inferred from homology"/>
<evidence type="ECO:0000313" key="6">
    <source>
        <dbReference type="EMBL" id="KAB1140916.1"/>
    </source>
</evidence>
<dbReference type="GO" id="GO:0005524">
    <property type="term" value="F:ATP binding"/>
    <property type="evidence" value="ECO:0007669"/>
    <property type="project" value="UniProtKB-KW"/>
</dbReference>
<dbReference type="AlphaFoldDB" id="A0A6H9UQM0"/>